<name>A0AA96LT42_9BACL</name>
<evidence type="ECO:0000259" key="1">
    <source>
        <dbReference type="Pfam" id="PF00188"/>
    </source>
</evidence>
<gene>
    <name evidence="3" type="ORF">MJB10_04830</name>
</gene>
<dbReference type="EMBL" id="CP130319">
    <property type="protein sequence ID" value="WNR45463.1"/>
    <property type="molecule type" value="Genomic_DNA"/>
</dbReference>
<evidence type="ECO:0000259" key="2">
    <source>
        <dbReference type="Pfam" id="PF07833"/>
    </source>
</evidence>
<dbReference type="SUPFAM" id="SSF55383">
    <property type="entry name" value="Copper amine oxidase, domain N"/>
    <property type="match status" value="1"/>
</dbReference>
<sequence>MSSIGRFSMVKVVVAICILFSMLIIPAKHSYASSYSYRTYPEGNVGILRPEIGAVLNFGELKPNTYQFFLNGQEQKVTYDTANSKYNYLPSTDLKPGEYKAQLTFSFSGYEPIYLNWTFTILPNATQLSTDITAEQQEGLKAINDYRAKLGLPAVKLNSVLNTAAQKHAEYLYQNNIDPIHTSVSLHDENASLPGFIGQTLKERSQYVSYRHGIAEDVAYVHATTAEAIDSLFDAPYHRTPFMLTGLFEVGIYTKGDYHVVEFGIDGIDLGKSPDLDVSPRNNDFYVPTQFDGHEVPDPIRNYPKAEYPVGYPIMAVVNDFEVTKVSNIVAELRDSNGNKIPIWINSSENDDHLDNEVMLIPQKPLQLDTTYKAWVSLKATMKDGKTKPFTKEWSFRTEPKEGLGLLTLHSDSTAYSAEMSIRGLNRTHTVSFGLNADRYYLDSFPFSMKKKPYITDGTSYLYIRDLAAAIGATVEWDDSNKAAIYKKKDMTVIFYTNRNAYAINGKEYPSDAAAKLIDETTMIPVRLLSETLGAKVDYVEISRTVLIHF</sequence>
<feature type="domain" description="SCP" evidence="1">
    <location>
        <begin position="140"/>
        <end position="256"/>
    </location>
</feature>
<dbReference type="Pfam" id="PF07833">
    <property type="entry name" value="Cu_amine_oxidN1"/>
    <property type="match status" value="1"/>
</dbReference>
<dbReference type="Pfam" id="PF00188">
    <property type="entry name" value="CAP"/>
    <property type="match status" value="1"/>
</dbReference>
<accession>A0AA96LT42</accession>
<organism evidence="3 4">
    <name type="scientific">Paenibacillus roseopurpureus</name>
    <dbReference type="NCBI Taxonomy" id="2918901"/>
    <lineage>
        <taxon>Bacteria</taxon>
        <taxon>Bacillati</taxon>
        <taxon>Bacillota</taxon>
        <taxon>Bacilli</taxon>
        <taxon>Bacillales</taxon>
        <taxon>Paenibacillaceae</taxon>
        <taxon>Paenibacillus</taxon>
    </lineage>
</organism>
<protein>
    <submittedName>
        <fullName evidence="3">Stalk domain-containing protein</fullName>
    </submittedName>
</protein>
<feature type="domain" description="Copper amine oxidase-like N-terminal" evidence="2">
    <location>
        <begin position="446"/>
        <end position="548"/>
    </location>
</feature>
<dbReference type="Proteomes" id="UP001304650">
    <property type="component" value="Chromosome"/>
</dbReference>
<evidence type="ECO:0000313" key="4">
    <source>
        <dbReference type="Proteomes" id="UP001304650"/>
    </source>
</evidence>
<dbReference type="InterPro" id="IPR014044">
    <property type="entry name" value="CAP_dom"/>
</dbReference>
<dbReference type="AlphaFoldDB" id="A0AA96LT42"/>
<dbReference type="InterPro" id="IPR035940">
    <property type="entry name" value="CAP_sf"/>
</dbReference>
<dbReference type="Gene3D" id="3.30.457.10">
    <property type="entry name" value="Copper amine oxidase-like, N-terminal domain"/>
    <property type="match status" value="1"/>
</dbReference>
<proteinExistence type="predicted"/>
<dbReference type="InterPro" id="IPR012854">
    <property type="entry name" value="Cu_amine_oxidase-like_N"/>
</dbReference>
<dbReference type="SUPFAM" id="SSF55797">
    <property type="entry name" value="PR-1-like"/>
    <property type="match status" value="1"/>
</dbReference>
<dbReference type="Gene3D" id="3.40.33.10">
    <property type="entry name" value="CAP"/>
    <property type="match status" value="1"/>
</dbReference>
<dbReference type="CDD" id="cd05379">
    <property type="entry name" value="CAP_bacterial"/>
    <property type="match status" value="1"/>
</dbReference>
<evidence type="ECO:0000313" key="3">
    <source>
        <dbReference type="EMBL" id="WNR45463.1"/>
    </source>
</evidence>
<reference evidence="3" key="1">
    <citation type="submission" date="2022-02" db="EMBL/GenBank/DDBJ databases">
        <title>Paenibacillus sp. MBLB1832 Whole Genome Shotgun Sequencing.</title>
        <authorList>
            <person name="Hwang C.Y."/>
            <person name="Cho E.-S."/>
            <person name="Seo M.-J."/>
        </authorList>
    </citation>
    <scope>NUCLEOTIDE SEQUENCE</scope>
    <source>
        <strain evidence="3">MBLB1832</strain>
    </source>
</reference>
<dbReference type="InterPro" id="IPR036582">
    <property type="entry name" value="Mao_N_sf"/>
</dbReference>
<keyword evidence="4" id="KW-1185">Reference proteome</keyword>
<dbReference type="RefSeq" id="WP_314802229.1">
    <property type="nucleotide sequence ID" value="NZ_CP130319.1"/>
</dbReference>
<dbReference type="KEGG" id="proo:MJB10_04830"/>